<dbReference type="PANTHER" id="PTHR11699">
    <property type="entry name" value="ALDEHYDE DEHYDROGENASE-RELATED"/>
    <property type="match status" value="1"/>
</dbReference>
<keyword evidence="2 6" id="KW-0560">Oxidoreductase</keyword>
<dbReference type="InterPro" id="IPR016161">
    <property type="entry name" value="Ald_DH/histidinol_DH"/>
</dbReference>
<dbReference type="OrthoDB" id="310895at2759"/>
<feature type="active site" evidence="5">
    <location>
        <position position="258"/>
    </location>
</feature>
<dbReference type="InterPro" id="IPR016163">
    <property type="entry name" value="Ald_DH_C"/>
</dbReference>
<dbReference type="InterPro" id="IPR016162">
    <property type="entry name" value="Ald_DH_N"/>
</dbReference>
<evidence type="ECO:0000313" key="8">
    <source>
        <dbReference type="EMBL" id="KAJ5116290.1"/>
    </source>
</evidence>
<evidence type="ECO:0000256" key="2">
    <source>
        <dbReference type="ARBA" id="ARBA00023002"/>
    </source>
</evidence>
<dbReference type="PROSITE" id="PS00687">
    <property type="entry name" value="ALDEHYDE_DEHYDR_GLU"/>
    <property type="match status" value="1"/>
</dbReference>
<protein>
    <recommendedName>
        <fullName evidence="3">aldehyde dehydrogenase (NAD(+))</fullName>
        <ecNumber evidence="3">1.2.1.3</ecNumber>
    </recommendedName>
</protein>
<evidence type="ECO:0000256" key="5">
    <source>
        <dbReference type="PROSITE-ProRule" id="PRU10007"/>
    </source>
</evidence>
<evidence type="ECO:0000256" key="6">
    <source>
        <dbReference type="RuleBase" id="RU003345"/>
    </source>
</evidence>
<sequence>MSTITQNPKSKSFETRLFINGKFVEASDGGKFPLISPATGEKFVEVSEATEDDTNAAVAAAKAAFPAWSALAPRERGLYLKKLAALVRESHDELAELEALSMGRPVSAYFEAHMAADDLDHYSEAGYQSLGTSSVNNPGYVNMTMRQPYGVAAGIIPWNVPVLFLVYKSAAALITGNTVVIKSSEKAPLTSAKVATLVEKAGFPPGVFNIISGHGHISGNVLSHHMDVRVLSFTGSSQTGRLIQQAAAKSNLKNVYLELGGKSPAIIFPDCNIDKAVRQTKHSIQFNSGQACMANSRIYVHESIADTFLEKFQKAFVVESGDPLLPGTDHGPQVDEIQYNQVRKYIEDGKTVAKMSLGEQSLNHKNGYFVQPTIFVQTPEDAKIMKEEIFGPVVSINTFSTENEVVAKANDTEYGLYAAVYTKDISLAMRMAKKLEAGSVGVNCTSPTNFLDMPFGGYKASGIGREGWHYSLDNYLETKTVMVELDDE</sequence>
<dbReference type="AlphaFoldDB" id="A0A9W9GDF3"/>
<dbReference type="FunFam" id="3.40.605.10:FF:000001">
    <property type="entry name" value="Aldehyde dehydrogenase 1"/>
    <property type="match status" value="1"/>
</dbReference>
<evidence type="ECO:0000259" key="7">
    <source>
        <dbReference type="Pfam" id="PF00171"/>
    </source>
</evidence>
<feature type="domain" description="Aldehyde dehydrogenase" evidence="7">
    <location>
        <begin position="24"/>
        <end position="481"/>
    </location>
</feature>
<comment type="caution">
    <text evidence="8">The sequence shown here is derived from an EMBL/GenBank/DDBJ whole genome shotgun (WGS) entry which is preliminary data.</text>
</comment>
<name>A0A9W9GDF3_9EURO</name>
<proteinExistence type="inferred from homology"/>
<dbReference type="GO" id="GO:0004029">
    <property type="term" value="F:aldehyde dehydrogenase (NAD+) activity"/>
    <property type="evidence" value="ECO:0007669"/>
    <property type="project" value="UniProtKB-EC"/>
</dbReference>
<dbReference type="InterPro" id="IPR029510">
    <property type="entry name" value="Ald_DH_CS_GLU"/>
</dbReference>
<dbReference type="Gene3D" id="3.40.605.10">
    <property type="entry name" value="Aldehyde Dehydrogenase, Chain A, domain 1"/>
    <property type="match status" value="1"/>
</dbReference>
<comment type="similarity">
    <text evidence="1 6">Belongs to the aldehyde dehydrogenase family.</text>
</comment>
<dbReference type="SUPFAM" id="SSF53720">
    <property type="entry name" value="ALDH-like"/>
    <property type="match status" value="1"/>
</dbReference>
<evidence type="ECO:0000256" key="3">
    <source>
        <dbReference type="ARBA" id="ARBA00024226"/>
    </source>
</evidence>
<accession>A0A9W9GDF3</accession>
<evidence type="ECO:0000256" key="1">
    <source>
        <dbReference type="ARBA" id="ARBA00009986"/>
    </source>
</evidence>
<dbReference type="Gene3D" id="3.40.309.10">
    <property type="entry name" value="Aldehyde Dehydrogenase, Chain A, domain 2"/>
    <property type="match status" value="1"/>
</dbReference>
<organism evidence="8 9">
    <name type="scientific">Penicillium angulare</name>
    <dbReference type="NCBI Taxonomy" id="116970"/>
    <lineage>
        <taxon>Eukaryota</taxon>
        <taxon>Fungi</taxon>
        <taxon>Dikarya</taxon>
        <taxon>Ascomycota</taxon>
        <taxon>Pezizomycotina</taxon>
        <taxon>Eurotiomycetes</taxon>
        <taxon>Eurotiomycetidae</taxon>
        <taxon>Eurotiales</taxon>
        <taxon>Aspergillaceae</taxon>
        <taxon>Penicillium</taxon>
    </lineage>
</organism>
<dbReference type="InterPro" id="IPR015590">
    <property type="entry name" value="Aldehyde_DH_dom"/>
</dbReference>
<comment type="catalytic activity">
    <reaction evidence="4">
        <text>an aldehyde + NAD(+) + H2O = a carboxylate + NADH + 2 H(+)</text>
        <dbReference type="Rhea" id="RHEA:16185"/>
        <dbReference type="ChEBI" id="CHEBI:15377"/>
        <dbReference type="ChEBI" id="CHEBI:15378"/>
        <dbReference type="ChEBI" id="CHEBI:17478"/>
        <dbReference type="ChEBI" id="CHEBI:29067"/>
        <dbReference type="ChEBI" id="CHEBI:57540"/>
        <dbReference type="ChEBI" id="CHEBI:57945"/>
        <dbReference type="EC" id="1.2.1.3"/>
    </reaction>
</comment>
<reference evidence="8" key="1">
    <citation type="submission" date="2022-11" db="EMBL/GenBank/DDBJ databases">
        <authorList>
            <person name="Petersen C."/>
        </authorList>
    </citation>
    <scope>NUCLEOTIDE SEQUENCE</scope>
    <source>
        <strain evidence="8">IBT 30069</strain>
    </source>
</reference>
<reference evidence="8" key="2">
    <citation type="journal article" date="2023" name="IMA Fungus">
        <title>Comparative genomic study of the Penicillium genus elucidates a diverse pangenome and 15 lateral gene transfer events.</title>
        <authorList>
            <person name="Petersen C."/>
            <person name="Sorensen T."/>
            <person name="Nielsen M.R."/>
            <person name="Sondergaard T.E."/>
            <person name="Sorensen J.L."/>
            <person name="Fitzpatrick D.A."/>
            <person name="Frisvad J.C."/>
            <person name="Nielsen K.L."/>
        </authorList>
    </citation>
    <scope>NUCLEOTIDE SEQUENCE</scope>
    <source>
        <strain evidence="8">IBT 30069</strain>
    </source>
</reference>
<evidence type="ECO:0000313" key="9">
    <source>
        <dbReference type="Proteomes" id="UP001149165"/>
    </source>
</evidence>
<dbReference type="FunFam" id="3.40.309.10:FF:000012">
    <property type="entry name" value="Betaine aldehyde dehydrogenase"/>
    <property type="match status" value="1"/>
</dbReference>
<dbReference type="Pfam" id="PF00171">
    <property type="entry name" value="Aldedh"/>
    <property type="match status" value="1"/>
</dbReference>
<gene>
    <name evidence="8" type="ORF">N7456_000638</name>
</gene>
<dbReference type="EC" id="1.2.1.3" evidence="3"/>
<dbReference type="Proteomes" id="UP001149165">
    <property type="component" value="Unassembled WGS sequence"/>
</dbReference>
<dbReference type="EMBL" id="JAPQKH010000001">
    <property type="protein sequence ID" value="KAJ5116290.1"/>
    <property type="molecule type" value="Genomic_DNA"/>
</dbReference>
<keyword evidence="9" id="KW-1185">Reference proteome</keyword>
<evidence type="ECO:0000256" key="4">
    <source>
        <dbReference type="ARBA" id="ARBA00049194"/>
    </source>
</evidence>